<keyword evidence="3" id="KW-0813">Transport</keyword>
<evidence type="ECO:0000313" key="8">
    <source>
        <dbReference type="Proteomes" id="UP000254869"/>
    </source>
</evidence>
<organism evidence="7 8">
    <name type="scientific">Nocardia pseudobrasiliensis</name>
    <dbReference type="NCBI Taxonomy" id="45979"/>
    <lineage>
        <taxon>Bacteria</taxon>
        <taxon>Bacillati</taxon>
        <taxon>Actinomycetota</taxon>
        <taxon>Actinomycetes</taxon>
        <taxon>Mycobacteriales</taxon>
        <taxon>Nocardiaceae</taxon>
        <taxon>Nocardia</taxon>
    </lineage>
</organism>
<dbReference type="PANTHER" id="PTHR30290:SF10">
    <property type="entry name" value="PERIPLASMIC OLIGOPEPTIDE-BINDING PROTEIN-RELATED"/>
    <property type="match status" value="1"/>
</dbReference>
<protein>
    <submittedName>
        <fullName evidence="7">Peptide/nickel transport system substrate-binding protein</fullName>
    </submittedName>
</protein>
<dbReference type="PANTHER" id="PTHR30290">
    <property type="entry name" value="PERIPLASMIC BINDING COMPONENT OF ABC TRANSPORTER"/>
    <property type="match status" value="1"/>
</dbReference>
<dbReference type="EMBL" id="QQBC01000003">
    <property type="protein sequence ID" value="RDI67404.1"/>
    <property type="molecule type" value="Genomic_DNA"/>
</dbReference>
<dbReference type="AlphaFoldDB" id="A0A370IDC7"/>
<dbReference type="PIRSF" id="PIRSF002741">
    <property type="entry name" value="MppA"/>
    <property type="match status" value="1"/>
</dbReference>
<dbReference type="GO" id="GO:0015833">
    <property type="term" value="P:peptide transport"/>
    <property type="evidence" value="ECO:0007669"/>
    <property type="project" value="TreeGrafter"/>
</dbReference>
<evidence type="ECO:0000256" key="3">
    <source>
        <dbReference type="ARBA" id="ARBA00022448"/>
    </source>
</evidence>
<name>A0A370IDC7_9NOCA</name>
<dbReference type="STRING" id="1210086.GCA_001613105_04385"/>
<keyword evidence="8" id="KW-1185">Reference proteome</keyword>
<dbReference type="GO" id="GO:0042597">
    <property type="term" value="C:periplasmic space"/>
    <property type="evidence" value="ECO:0007669"/>
    <property type="project" value="UniProtKB-ARBA"/>
</dbReference>
<evidence type="ECO:0000256" key="4">
    <source>
        <dbReference type="ARBA" id="ARBA00022729"/>
    </source>
</evidence>
<feature type="signal peptide" evidence="5">
    <location>
        <begin position="1"/>
        <end position="21"/>
    </location>
</feature>
<evidence type="ECO:0000256" key="5">
    <source>
        <dbReference type="SAM" id="SignalP"/>
    </source>
</evidence>
<reference evidence="7 8" key="1">
    <citation type="submission" date="2018-07" db="EMBL/GenBank/DDBJ databases">
        <title>Genomic Encyclopedia of Type Strains, Phase IV (KMG-IV): sequencing the most valuable type-strain genomes for metagenomic binning, comparative biology and taxonomic classification.</title>
        <authorList>
            <person name="Goeker M."/>
        </authorList>
    </citation>
    <scope>NUCLEOTIDE SEQUENCE [LARGE SCALE GENOMIC DNA]</scope>
    <source>
        <strain evidence="7 8">DSM 44290</strain>
    </source>
</reference>
<evidence type="ECO:0000313" key="7">
    <source>
        <dbReference type="EMBL" id="RDI67404.1"/>
    </source>
</evidence>
<comment type="caution">
    <text evidence="7">The sequence shown here is derived from an EMBL/GenBank/DDBJ whole genome shotgun (WGS) entry which is preliminary data.</text>
</comment>
<accession>A0A370IDC7</accession>
<comment type="subcellular location">
    <subcellularLocation>
        <location evidence="1">Cell envelope</location>
    </subcellularLocation>
</comment>
<dbReference type="GO" id="GO:1904680">
    <property type="term" value="F:peptide transmembrane transporter activity"/>
    <property type="evidence" value="ECO:0007669"/>
    <property type="project" value="TreeGrafter"/>
</dbReference>
<sequence length="609" mass="66095">MRVRRLPSAVGALVFAISVLSGCGSGGTHSGGAPQEGGTAVFAEAPGTQPNWIFPFYDAAHNSGYATGDLQYLMYRPLYWFGDAQGGIGLNETKSLAAPPKFSDDNTTVTIDIKPYKWSNGEDVNAKNVQFWMNLLLSQKQNFAQYVVGQFPDNVRSVTATGPRQITLKLNDSYSPTWFTGQELVQITPLPLAWDKTSDAAAPGSGGCAEDQSKCEAVYKYLYEKSKDLSTYATDPLWQVVDGPWHLTNFDAQGHISFDPNPSYSGPDKPRLAHYRMEPFTSTDAAFNTLRAGNAISVGSVQVTNLPEKKASQELPSTNPLQANYNLVPAYGWGWSTSILNMANPTFGATFNQLYIRQALQLTLDQETDVDSAMRGYGAITTGPVPIKPENPYIADAERGSGPYPFDKAKARALLTGHGWTDQGGVMTCTNPGAADNQCGAGVAAGTRLQFTLEYSTGNPIYGRVVQQWKSDAAQAGIVFDLKGQEFNTVMDDISNCHGSGPACDWQIGFFGYQQYNAVPTGDQLLLPGSSANIGSYNDPKLTELINATLHSDDKKAFADYEEYATRTLPGQINMPLRTYMEVVAKNLGGVAFPAVQTGRAPEDWYFTK</sequence>
<dbReference type="Gene3D" id="3.40.190.10">
    <property type="entry name" value="Periplasmic binding protein-like II"/>
    <property type="match status" value="1"/>
</dbReference>
<evidence type="ECO:0000259" key="6">
    <source>
        <dbReference type="Pfam" id="PF00496"/>
    </source>
</evidence>
<dbReference type="Gene3D" id="3.10.105.10">
    <property type="entry name" value="Dipeptide-binding Protein, Domain 3"/>
    <property type="match status" value="1"/>
</dbReference>
<dbReference type="InterPro" id="IPR039424">
    <property type="entry name" value="SBP_5"/>
</dbReference>
<gene>
    <name evidence="7" type="ORF">DFR76_103475</name>
</gene>
<dbReference type="Proteomes" id="UP000254869">
    <property type="component" value="Unassembled WGS sequence"/>
</dbReference>
<evidence type="ECO:0000256" key="1">
    <source>
        <dbReference type="ARBA" id="ARBA00004196"/>
    </source>
</evidence>
<dbReference type="InterPro" id="IPR030678">
    <property type="entry name" value="Peptide/Ni-bd"/>
</dbReference>
<feature type="chain" id="PRO_5039245766" evidence="5">
    <location>
        <begin position="22"/>
        <end position="609"/>
    </location>
</feature>
<comment type="similarity">
    <text evidence="2">Belongs to the bacterial solute-binding protein 5 family.</text>
</comment>
<feature type="domain" description="Solute-binding protein family 5" evidence="6">
    <location>
        <begin position="96"/>
        <end position="490"/>
    </location>
</feature>
<evidence type="ECO:0000256" key="2">
    <source>
        <dbReference type="ARBA" id="ARBA00005695"/>
    </source>
</evidence>
<dbReference type="Pfam" id="PF00496">
    <property type="entry name" value="SBP_bac_5"/>
    <property type="match status" value="1"/>
</dbReference>
<dbReference type="InterPro" id="IPR000914">
    <property type="entry name" value="SBP_5_dom"/>
</dbReference>
<dbReference type="PROSITE" id="PS51257">
    <property type="entry name" value="PROKAR_LIPOPROTEIN"/>
    <property type="match status" value="1"/>
</dbReference>
<dbReference type="GO" id="GO:0043190">
    <property type="term" value="C:ATP-binding cassette (ABC) transporter complex"/>
    <property type="evidence" value="ECO:0007669"/>
    <property type="project" value="InterPro"/>
</dbReference>
<proteinExistence type="inferred from homology"/>
<keyword evidence="4 5" id="KW-0732">Signal</keyword>
<dbReference type="SUPFAM" id="SSF53850">
    <property type="entry name" value="Periplasmic binding protein-like II"/>
    <property type="match status" value="1"/>
</dbReference>
<dbReference type="GO" id="GO:0030313">
    <property type="term" value="C:cell envelope"/>
    <property type="evidence" value="ECO:0007669"/>
    <property type="project" value="UniProtKB-SubCell"/>
</dbReference>